<dbReference type="InterPro" id="IPR050951">
    <property type="entry name" value="Retrovirus_Pol_polyprotein"/>
</dbReference>
<proteinExistence type="predicted"/>
<evidence type="ECO:0000259" key="2">
    <source>
        <dbReference type="Pfam" id="PF17921"/>
    </source>
</evidence>
<evidence type="ECO:0000313" key="3">
    <source>
        <dbReference type="EMBL" id="KAJ8372268.1"/>
    </source>
</evidence>
<sequence>MPWQRGCPLVAAGCEHCPRQEARAQVATLRAVHGEAGWLAPPHSVPSPGGAGAGRDARGWLAAGRWVDAAALYAETKAYLSQWGGLEVRGGVFYRRWRVSGRGADLMQLLVPRALQTQVLQLVHGATGAGHFGNNKTLRRLRGRFYWPGCRRDVEMHVHCCDSCTAQKGPTRRSHAPLRQYLVGAPMRRHPRPVPRH</sequence>
<comment type="caution">
    <text evidence="3">The sequence shown here is derived from an EMBL/GenBank/DDBJ whole genome shotgun (WGS) entry which is preliminary data.</text>
</comment>
<keyword evidence="4" id="KW-1185">Reference proteome</keyword>
<dbReference type="PANTHER" id="PTHR37984">
    <property type="entry name" value="PROTEIN CBG26694"/>
    <property type="match status" value="1"/>
</dbReference>
<dbReference type="AlphaFoldDB" id="A0AAD7R9G6"/>
<name>A0AAD7R9G6_9TELE</name>
<dbReference type="EMBL" id="JAINUG010000409">
    <property type="protein sequence ID" value="KAJ8372268.1"/>
    <property type="molecule type" value="Genomic_DNA"/>
</dbReference>
<dbReference type="InterPro" id="IPR041588">
    <property type="entry name" value="Integrase_H2C2"/>
</dbReference>
<evidence type="ECO:0000313" key="4">
    <source>
        <dbReference type="Proteomes" id="UP001221898"/>
    </source>
</evidence>
<protein>
    <recommendedName>
        <fullName evidence="1">Gypsy retrotransposon integrase-like protein 1</fullName>
    </recommendedName>
</protein>
<reference evidence="3" key="1">
    <citation type="journal article" date="2023" name="Science">
        <title>Genome structures resolve the early diversification of teleost fishes.</title>
        <authorList>
            <person name="Parey E."/>
            <person name="Louis A."/>
            <person name="Montfort J."/>
            <person name="Bouchez O."/>
            <person name="Roques C."/>
            <person name="Iampietro C."/>
            <person name="Lluch J."/>
            <person name="Castinel A."/>
            <person name="Donnadieu C."/>
            <person name="Desvignes T."/>
            <person name="Floi Bucao C."/>
            <person name="Jouanno E."/>
            <person name="Wen M."/>
            <person name="Mejri S."/>
            <person name="Dirks R."/>
            <person name="Jansen H."/>
            <person name="Henkel C."/>
            <person name="Chen W.J."/>
            <person name="Zahm M."/>
            <person name="Cabau C."/>
            <person name="Klopp C."/>
            <person name="Thompson A.W."/>
            <person name="Robinson-Rechavi M."/>
            <person name="Braasch I."/>
            <person name="Lecointre G."/>
            <person name="Bobe J."/>
            <person name="Postlethwait J.H."/>
            <person name="Berthelot C."/>
            <person name="Roest Crollius H."/>
            <person name="Guiguen Y."/>
        </authorList>
    </citation>
    <scope>NUCLEOTIDE SEQUENCE</scope>
    <source>
        <strain evidence="3">NC1722</strain>
    </source>
</reference>
<gene>
    <name evidence="3" type="ORF">AAFF_G00291230</name>
</gene>
<dbReference type="FunFam" id="1.10.340.70:FF:000001">
    <property type="entry name" value="Retrovirus-related Pol polyprotein from transposon gypsy-like Protein"/>
    <property type="match status" value="1"/>
</dbReference>
<accession>A0AAD7R9G6</accession>
<dbReference type="PANTHER" id="PTHR37984:SF15">
    <property type="entry name" value="INTEGRASE CATALYTIC DOMAIN-CONTAINING PROTEIN"/>
    <property type="match status" value="1"/>
</dbReference>
<dbReference type="Pfam" id="PF17921">
    <property type="entry name" value="Integrase_H2C2"/>
    <property type="match status" value="1"/>
</dbReference>
<dbReference type="Proteomes" id="UP001221898">
    <property type="component" value="Unassembled WGS sequence"/>
</dbReference>
<organism evidence="3 4">
    <name type="scientific">Aldrovandia affinis</name>
    <dbReference type="NCBI Taxonomy" id="143900"/>
    <lineage>
        <taxon>Eukaryota</taxon>
        <taxon>Metazoa</taxon>
        <taxon>Chordata</taxon>
        <taxon>Craniata</taxon>
        <taxon>Vertebrata</taxon>
        <taxon>Euteleostomi</taxon>
        <taxon>Actinopterygii</taxon>
        <taxon>Neopterygii</taxon>
        <taxon>Teleostei</taxon>
        <taxon>Notacanthiformes</taxon>
        <taxon>Halosauridae</taxon>
        <taxon>Aldrovandia</taxon>
    </lineage>
</organism>
<dbReference type="Gene3D" id="1.10.340.70">
    <property type="match status" value="1"/>
</dbReference>
<evidence type="ECO:0000256" key="1">
    <source>
        <dbReference type="ARBA" id="ARBA00039658"/>
    </source>
</evidence>
<feature type="domain" description="Integrase zinc-binding" evidence="2">
    <location>
        <begin position="111"/>
        <end position="168"/>
    </location>
</feature>